<dbReference type="Proteomes" id="UP000010846">
    <property type="component" value="Chromosome"/>
</dbReference>
<organism evidence="2 3">
    <name type="scientific">Halovivax ruber (strain DSM 18193 / JCM 13892 / XH-70)</name>
    <dbReference type="NCBI Taxonomy" id="797302"/>
    <lineage>
        <taxon>Archaea</taxon>
        <taxon>Methanobacteriati</taxon>
        <taxon>Methanobacteriota</taxon>
        <taxon>Stenosarchaea group</taxon>
        <taxon>Halobacteria</taxon>
        <taxon>Halobacteriales</taxon>
        <taxon>Natrialbaceae</taxon>
        <taxon>Halovivax</taxon>
    </lineage>
</organism>
<dbReference type="AlphaFoldDB" id="L0IBK1"/>
<accession>L0IBK1</accession>
<dbReference type="STRING" id="797302.Halru_1536"/>
<keyword evidence="1" id="KW-0472">Membrane</keyword>
<keyword evidence="1" id="KW-0812">Transmembrane</keyword>
<dbReference type="EMBL" id="CP003050">
    <property type="protein sequence ID" value="AGB16144.1"/>
    <property type="molecule type" value="Genomic_DNA"/>
</dbReference>
<dbReference type="HOGENOM" id="CLU_195712_1_0_2"/>
<sequence>MYALRLSTDHAMTTRAHRAAMFTLYQLTILLGILLMPIALLTRQAGVSFPIHRVIGRMEAAYERTQP</sequence>
<keyword evidence="3" id="KW-1185">Reference proteome</keyword>
<reference evidence="2" key="1">
    <citation type="submission" date="2011-09" db="EMBL/GenBank/DDBJ databases">
        <title>Complete sequence of Halovivax ruber XH-70.</title>
        <authorList>
            <consortium name="US DOE Joint Genome Institute"/>
            <person name="Lucas S."/>
            <person name="Han J."/>
            <person name="Lapidus A."/>
            <person name="Cheng J.-F."/>
            <person name="Goodwin L."/>
            <person name="Pitluck S."/>
            <person name="Peters L."/>
            <person name="Mikhailova N."/>
            <person name="Davenport K."/>
            <person name="Detter J.C."/>
            <person name="Han C."/>
            <person name="Tapia R."/>
            <person name="Land M."/>
            <person name="Hauser L."/>
            <person name="Kyrpides N."/>
            <person name="Ivanova N."/>
            <person name="Pagani I."/>
            <person name="Sproer C."/>
            <person name="Anderson I."/>
            <person name="Woyke T."/>
        </authorList>
    </citation>
    <scope>NUCLEOTIDE SEQUENCE</scope>
    <source>
        <strain evidence="2">XH-70</strain>
    </source>
</reference>
<keyword evidence="1" id="KW-1133">Transmembrane helix</keyword>
<evidence type="ECO:0000313" key="3">
    <source>
        <dbReference type="Proteomes" id="UP000010846"/>
    </source>
</evidence>
<gene>
    <name evidence="2" type="ordered locus">Halru_1536</name>
</gene>
<dbReference type="eggNOG" id="arCOG08918">
    <property type="taxonomic scope" value="Archaea"/>
</dbReference>
<dbReference type="KEGG" id="hru:Halru_1536"/>
<feature type="transmembrane region" description="Helical" evidence="1">
    <location>
        <begin position="20"/>
        <end position="41"/>
    </location>
</feature>
<protein>
    <submittedName>
        <fullName evidence="2">Uncharacterized protein</fullName>
    </submittedName>
</protein>
<name>L0IBK1_HALRX</name>
<proteinExistence type="predicted"/>
<evidence type="ECO:0000256" key="1">
    <source>
        <dbReference type="SAM" id="Phobius"/>
    </source>
</evidence>
<evidence type="ECO:0000313" key="2">
    <source>
        <dbReference type="EMBL" id="AGB16144.1"/>
    </source>
</evidence>